<dbReference type="GO" id="GO:0003700">
    <property type="term" value="F:DNA-binding transcription factor activity"/>
    <property type="evidence" value="ECO:0007669"/>
    <property type="project" value="TreeGrafter"/>
</dbReference>
<sequence>MTNIRDVAKMAGVSVTTVSRVLNKHPYVSKEKKAVVLEAIKQSNYQQNINAVHLSMGKTFLVGVVVPFIDHPYFALLMKGIANEALENNYKLVFFQTNYEEAREVEAFQMLKQKQIDALIICSRISCWPTIEEYKPYGPIILCEDTRGRNMSSTFVDHYKSFIFALEYLYHKGHRKIGYTIGRKTGTNTRFREMAYKDFLNNHNLPYESDYIFEHYLHFEDGEQVIERIKQMANPPSALLVTGDEVAAGIVTSAHYRNISIPDDLAIIGFNNQPIAKMMNITTIEIPLVEIGRQLFLQAIQEGKDVTYQEIPIKLIERKTV</sequence>
<dbReference type="Gene3D" id="1.10.260.40">
    <property type="entry name" value="lambda repressor-like DNA-binding domains"/>
    <property type="match status" value="1"/>
</dbReference>
<dbReference type="PANTHER" id="PTHR30146:SF105">
    <property type="entry name" value="CATABOLITE CONTROL PROTEIN B"/>
    <property type="match status" value="1"/>
</dbReference>
<protein>
    <submittedName>
        <fullName evidence="5">LacI family transcriptional regulator</fullName>
    </submittedName>
</protein>
<dbReference type="OrthoDB" id="9798934at2"/>
<dbReference type="PRINTS" id="PR00036">
    <property type="entry name" value="HTHLACI"/>
</dbReference>
<dbReference type="Gene3D" id="3.40.50.2300">
    <property type="match status" value="2"/>
</dbReference>
<evidence type="ECO:0000256" key="2">
    <source>
        <dbReference type="ARBA" id="ARBA00023125"/>
    </source>
</evidence>
<keyword evidence="1" id="KW-0805">Transcription regulation</keyword>
<accession>A0A0U1NW60</accession>
<gene>
    <name evidence="5" type="ORF">BN000_02189</name>
</gene>
<evidence type="ECO:0000313" key="5">
    <source>
        <dbReference type="EMBL" id="CRK82266.1"/>
    </source>
</evidence>
<dbReference type="Proteomes" id="UP000199087">
    <property type="component" value="Unassembled WGS sequence"/>
</dbReference>
<feature type="domain" description="HTH lacI-type" evidence="4">
    <location>
        <begin position="2"/>
        <end position="56"/>
    </location>
</feature>
<dbReference type="SUPFAM" id="SSF47413">
    <property type="entry name" value="lambda repressor-like DNA-binding domains"/>
    <property type="match status" value="1"/>
</dbReference>
<dbReference type="GO" id="GO:0000976">
    <property type="term" value="F:transcription cis-regulatory region binding"/>
    <property type="evidence" value="ECO:0007669"/>
    <property type="project" value="TreeGrafter"/>
</dbReference>
<dbReference type="CDD" id="cd01392">
    <property type="entry name" value="HTH_LacI"/>
    <property type="match status" value="1"/>
</dbReference>
<reference evidence="6" key="1">
    <citation type="submission" date="2015-05" db="EMBL/GenBank/DDBJ databases">
        <authorList>
            <person name="Urmite Genomes"/>
        </authorList>
    </citation>
    <scope>NUCLEOTIDE SEQUENCE [LARGE SCALE GENOMIC DNA]</scope>
    <source>
        <strain evidence="6">LF1</strain>
    </source>
</reference>
<dbReference type="InterPro" id="IPR001761">
    <property type="entry name" value="Peripla_BP/Lac1_sug-bd_dom"/>
</dbReference>
<dbReference type="Pfam" id="PF00356">
    <property type="entry name" value="LacI"/>
    <property type="match status" value="1"/>
</dbReference>
<dbReference type="RefSeq" id="WP_090634095.1">
    <property type="nucleotide sequence ID" value="NZ_CVRB01000002.1"/>
</dbReference>
<dbReference type="SUPFAM" id="SSF53822">
    <property type="entry name" value="Periplasmic binding protein-like I"/>
    <property type="match status" value="1"/>
</dbReference>
<organism evidence="5 6">
    <name type="scientific">Neobacillus massiliamazoniensis</name>
    <dbReference type="NCBI Taxonomy" id="1499688"/>
    <lineage>
        <taxon>Bacteria</taxon>
        <taxon>Bacillati</taxon>
        <taxon>Bacillota</taxon>
        <taxon>Bacilli</taxon>
        <taxon>Bacillales</taxon>
        <taxon>Bacillaceae</taxon>
        <taxon>Neobacillus</taxon>
    </lineage>
</organism>
<evidence type="ECO:0000259" key="4">
    <source>
        <dbReference type="PROSITE" id="PS50932"/>
    </source>
</evidence>
<dbReference type="AlphaFoldDB" id="A0A0U1NW60"/>
<dbReference type="EMBL" id="CVRB01000002">
    <property type="protein sequence ID" value="CRK82266.1"/>
    <property type="molecule type" value="Genomic_DNA"/>
</dbReference>
<keyword evidence="3" id="KW-0804">Transcription</keyword>
<evidence type="ECO:0000313" key="6">
    <source>
        <dbReference type="Proteomes" id="UP000199087"/>
    </source>
</evidence>
<dbReference type="PROSITE" id="PS50932">
    <property type="entry name" value="HTH_LACI_2"/>
    <property type="match status" value="1"/>
</dbReference>
<dbReference type="CDD" id="cd06286">
    <property type="entry name" value="PBP1_CcpB-like"/>
    <property type="match status" value="1"/>
</dbReference>
<dbReference type="PROSITE" id="PS00356">
    <property type="entry name" value="HTH_LACI_1"/>
    <property type="match status" value="1"/>
</dbReference>
<proteinExistence type="predicted"/>
<dbReference type="InterPro" id="IPR028082">
    <property type="entry name" value="Peripla_BP_I"/>
</dbReference>
<dbReference type="STRING" id="1499688.BN000_02189"/>
<evidence type="ECO:0000256" key="1">
    <source>
        <dbReference type="ARBA" id="ARBA00023015"/>
    </source>
</evidence>
<dbReference type="InterPro" id="IPR010982">
    <property type="entry name" value="Lambda_DNA-bd_dom_sf"/>
</dbReference>
<evidence type="ECO:0000256" key="3">
    <source>
        <dbReference type="ARBA" id="ARBA00023163"/>
    </source>
</evidence>
<dbReference type="PANTHER" id="PTHR30146">
    <property type="entry name" value="LACI-RELATED TRANSCRIPTIONAL REPRESSOR"/>
    <property type="match status" value="1"/>
</dbReference>
<dbReference type="Pfam" id="PF00532">
    <property type="entry name" value="Peripla_BP_1"/>
    <property type="match status" value="1"/>
</dbReference>
<keyword evidence="2" id="KW-0238">DNA-binding</keyword>
<dbReference type="InterPro" id="IPR000843">
    <property type="entry name" value="HTH_LacI"/>
</dbReference>
<name>A0A0U1NW60_9BACI</name>
<keyword evidence="6" id="KW-1185">Reference proteome</keyword>
<dbReference type="SMART" id="SM00354">
    <property type="entry name" value="HTH_LACI"/>
    <property type="match status" value="1"/>
</dbReference>